<feature type="transmembrane region" description="Helical" evidence="1">
    <location>
        <begin position="354"/>
        <end position="377"/>
    </location>
</feature>
<proteinExistence type="predicted"/>
<feature type="transmembrane region" description="Helical" evidence="1">
    <location>
        <begin position="14"/>
        <end position="37"/>
    </location>
</feature>
<feature type="transmembrane region" description="Helical" evidence="1">
    <location>
        <begin position="73"/>
        <end position="92"/>
    </location>
</feature>
<feature type="transmembrane region" description="Helical" evidence="1">
    <location>
        <begin position="129"/>
        <end position="148"/>
    </location>
</feature>
<evidence type="ECO:0000256" key="1">
    <source>
        <dbReference type="SAM" id="Phobius"/>
    </source>
</evidence>
<feature type="transmembrane region" description="Helical" evidence="1">
    <location>
        <begin position="251"/>
        <end position="271"/>
    </location>
</feature>
<sequence length="411" mass="46983">MNMYKSIGENVRLFLRYSIPLSVAVMLTFMRNGFLFFTNTYTFIDYIINVFVVFFAMILFVKSVISGYRLSDFYKYFPILLFLLWVFCRGVIFDYDHIITRSNIISIFVAVVLSIHIRMSDLLLLRRSLMLINLVFVGIVIIYAPYALSGLHNSIFESSFGVNYKFGMDYSPASGVAYPRSLYTLALACIGGAIIEKKIFLKALSIIISFVPIFMGFSTAGRGGLLGFIIAIVVIVIGAFYVYGLKRKIKMMVIITFLVSMMYLLYSVMIMKFPILLNRIYNDADDGRFDIWEQSLRGVSFLGEGVSMSYSHNLFLESLHDYGIVGFILCVYMIFMVIVNGVRSIRKKKNMEVFVVLSIVALQLVAQQFSLNMYWAFFWSAIILPMSINREDSKDTHGHLRISQVKSVSVI</sequence>
<name>A0A5C4S537_CHLTI</name>
<feature type="transmembrane region" description="Helical" evidence="1">
    <location>
        <begin position="177"/>
        <end position="195"/>
    </location>
</feature>
<feature type="transmembrane region" description="Helical" evidence="1">
    <location>
        <begin position="200"/>
        <end position="219"/>
    </location>
</feature>
<dbReference type="AlphaFoldDB" id="A0A5C4S537"/>
<keyword evidence="1" id="KW-0812">Transmembrane</keyword>
<keyword evidence="1" id="KW-1133">Transmembrane helix</keyword>
<keyword evidence="3" id="KW-1185">Reference proteome</keyword>
<accession>A0A5C4S537</accession>
<dbReference type="EMBL" id="VDCH01000017">
    <property type="protein sequence ID" value="TNJ38556.1"/>
    <property type="molecule type" value="Genomic_DNA"/>
</dbReference>
<protein>
    <recommendedName>
        <fullName evidence="4">O-antigen ligase family protein</fullName>
    </recommendedName>
</protein>
<evidence type="ECO:0000313" key="3">
    <source>
        <dbReference type="Proteomes" id="UP000308271"/>
    </source>
</evidence>
<evidence type="ECO:0008006" key="4">
    <source>
        <dbReference type="Google" id="ProtNLM"/>
    </source>
</evidence>
<gene>
    <name evidence="2" type="ORF">FGF66_08400</name>
</gene>
<comment type="caution">
    <text evidence="2">The sequence shown here is derived from an EMBL/GenBank/DDBJ whole genome shotgun (WGS) entry which is preliminary data.</text>
</comment>
<feature type="transmembrane region" description="Helical" evidence="1">
    <location>
        <begin position="225"/>
        <end position="244"/>
    </location>
</feature>
<keyword evidence="1" id="KW-0472">Membrane</keyword>
<feature type="transmembrane region" description="Helical" evidence="1">
    <location>
        <begin position="322"/>
        <end position="342"/>
    </location>
</feature>
<dbReference type="Proteomes" id="UP000308271">
    <property type="component" value="Unassembled WGS sequence"/>
</dbReference>
<organism evidence="2 3">
    <name type="scientific">Chlorobaculum thiosulfatiphilum</name>
    <name type="common">Chlorobium limicola f.sp. thiosulfatophilum</name>
    <dbReference type="NCBI Taxonomy" id="115852"/>
    <lineage>
        <taxon>Bacteria</taxon>
        <taxon>Pseudomonadati</taxon>
        <taxon>Chlorobiota</taxon>
        <taxon>Chlorobiia</taxon>
        <taxon>Chlorobiales</taxon>
        <taxon>Chlorobiaceae</taxon>
        <taxon>Chlorobaculum</taxon>
    </lineage>
</organism>
<feature type="transmembrane region" description="Helical" evidence="1">
    <location>
        <begin position="43"/>
        <end position="61"/>
    </location>
</feature>
<reference evidence="2 3" key="1">
    <citation type="submission" date="2019-05" db="EMBL/GenBank/DDBJ databases">
        <title>Draft Whole-Genome sequence of the green sulfur bacterium Chlorobaculum thiosulfatiphilum DSM 249.</title>
        <authorList>
            <person name="Meyer T.E."/>
            <person name="Kyndt J.A."/>
        </authorList>
    </citation>
    <scope>NUCLEOTIDE SEQUENCE [LARGE SCALE GENOMIC DNA]</scope>
    <source>
        <strain evidence="2 3">DSM 249</strain>
    </source>
</reference>
<feature type="transmembrane region" description="Helical" evidence="1">
    <location>
        <begin position="98"/>
        <end position="117"/>
    </location>
</feature>
<evidence type="ECO:0000313" key="2">
    <source>
        <dbReference type="EMBL" id="TNJ38556.1"/>
    </source>
</evidence>
<dbReference type="RefSeq" id="WP_139457205.1">
    <property type="nucleotide sequence ID" value="NZ_VDCH01000017.1"/>
</dbReference>